<feature type="compositionally biased region" description="Low complexity" evidence="3">
    <location>
        <begin position="293"/>
        <end position="307"/>
    </location>
</feature>
<dbReference type="OrthoDB" id="1918685at2759"/>
<dbReference type="Proteomes" id="UP000799291">
    <property type="component" value="Unassembled WGS sequence"/>
</dbReference>
<dbReference type="PROSITE" id="PS50103">
    <property type="entry name" value="ZF_C3H1"/>
    <property type="match status" value="3"/>
</dbReference>
<dbReference type="EMBL" id="MU005573">
    <property type="protein sequence ID" value="KAF2688760.1"/>
    <property type="molecule type" value="Genomic_DNA"/>
</dbReference>
<dbReference type="CDD" id="cd18966">
    <property type="entry name" value="chromodomain"/>
    <property type="match status" value="1"/>
</dbReference>
<comment type="subunit">
    <text evidence="1">Component of the NuA4 histone acetyltransferase complex.</text>
</comment>
<feature type="region of interest" description="Disordered" evidence="3">
    <location>
        <begin position="1"/>
        <end position="32"/>
    </location>
</feature>
<feature type="domain" description="Chromo" evidence="4">
    <location>
        <begin position="34"/>
        <end position="89"/>
    </location>
</feature>
<feature type="domain" description="C3H1-type" evidence="5">
    <location>
        <begin position="438"/>
        <end position="461"/>
    </location>
</feature>
<dbReference type="InterPro" id="IPR000953">
    <property type="entry name" value="Chromo/chromo_shadow_dom"/>
</dbReference>
<feature type="zinc finger region" description="C3H1-type" evidence="2">
    <location>
        <begin position="481"/>
        <end position="511"/>
    </location>
</feature>
<name>A0A6G1JEV9_9PLEO</name>
<organism evidence="6 7">
    <name type="scientific">Lentithecium fluviatile CBS 122367</name>
    <dbReference type="NCBI Taxonomy" id="1168545"/>
    <lineage>
        <taxon>Eukaryota</taxon>
        <taxon>Fungi</taxon>
        <taxon>Dikarya</taxon>
        <taxon>Ascomycota</taxon>
        <taxon>Pezizomycotina</taxon>
        <taxon>Dothideomycetes</taxon>
        <taxon>Pleosporomycetidae</taxon>
        <taxon>Pleosporales</taxon>
        <taxon>Massarineae</taxon>
        <taxon>Lentitheciaceae</taxon>
        <taxon>Lentithecium</taxon>
    </lineage>
</organism>
<evidence type="ECO:0000256" key="2">
    <source>
        <dbReference type="PROSITE-ProRule" id="PRU00723"/>
    </source>
</evidence>
<feature type="domain" description="C3H1-type" evidence="5">
    <location>
        <begin position="481"/>
        <end position="511"/>
    </location>
</feature>
<reference evidence="6" key="1">
    <citation type="journal article" date="2020" name="Stud. Mycol.">
        <title>101 Dothideomycetes genomes: a test case for predicting lifestyles and emergence of pathogens.</title>
        <authorList>
            <person name="Haridas S."/>
            <person name="Albert R."/>
            <person name="Binder M."/>
            <person name="Bloem J."/>
            <person name="Labutti K."/>
            <person name="Salamov A."/>
            <person name="Andreopoulos B."/>
            <person name="Baker S."/>
            <person name="Barry K."/>
            <person name="Bills G."/>
            <person name="Bluhm B."/>
            <person name="Cannon C."/>
            <person name="Castanera R."/>
            <person name="Culley D."/>
            <person name="Daum C."/>
            <person name="Ezra D."/>
            <person name="Gonzalez J."/>
            <person name="Henrissat B."/>
            <person name="Kuo A."/>
            <person name="Liang C."/>
            <person name="Lipzen A."/>
            <person name="Lutzoni F."/>
            <person name="Magnuson J."/>
            <person name="Mondo S."/>
            <person name="Nolan M."/>
            <person name="Ohm R."/>
            <person name="Pangilinan J."/>
            <person name="Park H.-J."/>
            <person name="Ramirez L."/>
            <person name="Alfaro M."/>
            <person name="Sun H."/>
            <person name="Tritt A."/>
            <person name="Yoshinaga Y."/>
            <person name="Zwiers L.-H."/>
            <person name="Turgeon B."/>
            <person name="Goodwin S."/>
            <person name="Spatafora J."/>
            <person name="Crous P."/>
            <person name="Grigoriev I."/>
        </authorList>
    </citation>
    <scope>NUCLEOTIDE SEQUENCE</scope>
    <source>
        <strain evidence="6">CBS 122367</strain>
    </source>
</reference>
<dbReference type="SMART" id="SM00356">
    <property type="entry name" value="ZnF_C3H1"/>
    <property type="match status" value="4"/>
</dbReference>
<feature type="region of interest" description="Disordered" evidence="3">
    <location>
        <begin position="119"/>
        <end position="336"/>
    </location>
</feature>
<sequence length="1093" mass="124244">MSAMDPAEYDKQYDTDEVSVTSTVASKHDPDTEWDSEAVLSEGYKQLPDGTEELVYLVKWVGYPMHECTWEPRSNFLGPELLVEWEKKKTDMGLTKWVQWSQDNRDQFEKASICAKEAKSRRHAKRVKKRNKLHRAKGVARWGNKSGSDDDTPLLPMKKTRSSEPRANATQPKDQATNGSVEKRKRAARKLPVVLSSSESEDDAAEASGDALFEEPKSNVKPRESRLARDQQESTRSSSSKSLEKPKSLRTSAASSAKMPPKSKESAAPPEPNTVSRKTVRQKSSATSTGLLSPTDTTSGPSTTQRTKPAASSMKRTPTAEKGALPIRMLNEPKTPARKAWNTMDKHFNTLHFRSVALKRSRAEGTPDPTALDFVNGRPEGLPLRPTEGRSQAPTDDSPYGRREAGQRRIQEPREGPQAAPKTKFPLQPFETSKIPLVCFDWRSGSCPFTAEKCKFLHRTEDDSGRPYKIGPWKGVPAKYLDPPQTCFYWLRSDFGCNKAADDCDYAHENTGWLTKSGFGSEKIDRNELPKCLPRLELTCHFWFSALNGCRKPSEQCEFAHRNTGFLGNPGGRPCERIDPDALPQSKRNQRRGSIPAGSVPGASASKLRIPSDELTCFFWALGICKNSEQECQYQHRDTDAGVADPPKFWKPMADRTSSDQLRDQEQMRQADGPAPQPIPDVPMPDEPHFSPGFNPEDESLQPPMDDEATPLSRPLPAPESPPTQISCIELKRKIEDACKLNFTEMFTYNYNQYEDAISDRRAFVLFHPEDHMEELELITRWMLMHHVEVYSFWSEGAWDHFKDQIVKGGSGVIVAHPDFEHWADIPDFGEVLRGKVRLWSVGPQEGFDYGPQMSTYPPTIRYDRIEIFPHGGIIYITDDVFIRKPVEALKIMELFIAKIEKCRQVAGPIEPWKQVDDGCLLWRLAVRPELMQALYEYCEQYEEELEAQDPLHVSRAKIYELLSATGYIEQDGAENGYHVDDYFPIISERFSVMEDYYYPALTTSQSLANTKMIQYFGGMLIDLRHDYRQYFVVHTDPHGEDAKNWKAQIQNIDEVMSPEKFIEEFQGEPRGNRFDFFEWSFPLKKRVDSPSE</sequence>
<keyword evidence="7" id="KW-1185">Reference proteome</keyword>
<dbReference type="SMART" id="SM00298">
    <property type="entry name" value="CHROMO"/>
    <property type="match status" value="1"/>
</dbReference>
<dbReference type="PROSITE" id="PS50013">
    <property type="entry name" value="CHROMO_2"/>
    <property type="match status" value="1"/>
</dbReference>
<evidence type="ECO:0000259" key="5">
    <source>
        <dbReference type="PROSITE" id="PS50103"/>
    </source>
</evidence>
<feature type="zinc finger region" description="C3H1-type" evidence="2">
    <location>
        <begin position="611"/>
        <end position="639"/>
    </location>
</feature>
<keyword evidence="2" id="KW-0479">Metal-binding</keyword>
<proteinExistence type="predicted"/>
<feature type="compositionally biased region" description="Polar residues" evidence="3">
    <location>
        <begin position="273"/>
        <end position="292"/>
    </location>
</feature>
<feature type="compositionally biased region" description="Pro residues" evidence="3">
    <location>
        <begin position="675"/>
        <end position="685"/>
    </location>
</feature>
<dbReference type="Gene3D" id="3.30.1370.210">
    <property type="match status" value="1"/>
</dbReference>
<dbReference type="Gene3D" id="2.40.50.40">
    <property type="match status" value="1"/>
</dbReference>
<feature type="domain" description="C3H1-type" evidence="5">
    <location>
        <begin position="611"/>
        <end position="639"/>
    </location>
</feature>
<feature type="compositionally biased region" description="Basic and acidic residues" evidence="3">
    <location>
        <begin position="653"/>
        <end position="669"/>
    </location>
</feature>
<feature type="compositionally biased region" description="Basic residues" evidence="3">
    <location>
        <begin position="119"/>
        <end position="138"/>
    </location>
</feature>
<dbReference type="AlphaFoldDB" id="A0A6G1JEV9"/>
<gene>
    <name evidence="6" type="ORF">K458DRAFT_428271</name>
</gene>
<feature type="compositionally biased region" description="Low complexity" evidence="3">
    <location>
        <begin position="249"/>
        <end position="260"/>
    </location>
</feature>
<dbReference type="Pfam" id="PF00385">
    <property type="entry name" value="Chromo"/>
    <property type="match status" value="1"/>
</dbReference>
<feature type="region of interest" description="Disordered" evidence="3">
    <location>
        <begin position="638"/>
        <end position="724"/>
    </location>
</feature>
<protein>
    <recommendedName>
        <fullName evidence="8">Chromo domain-containing protein</fullName>
    </recommendedName>
</protein>
<dbReference type="InterPro" id="IPR023780">
    <property type="entry name" value="Chromo_domain"/>
</dbReference>
<feature type="region of interest" description="Disordered" evidence="3">
    <location>
        <begin position="570"/>
        <end position="606"/>
    </location>
</feature>
<dbReference type="GO" id="GO:0008270">
    <property type="term" value="F:zinc ion binding"/>
    <property type="evidence" value="ECO:0007669"/>
    <property type="project" value="UniProtKB-KW"/>
</dbReference>
<evidence type="ECO:0000259" key="4">
    <source>
        <dbReference type="PROSITE" id="PS50013"/>
    </source>
</evidence>
<feature type="compositionally biased region" description="Acidic residues" evidence="3">
    <location>
        <begin position="696"/>
        <end position="709"/>
    </location>
</feature>
<dbReference type="GO" id="GO:0006338">
    <property type="term" value="P:chromatin remodeling"/>
    <property type="evidence" value="ECO:0007669"/>
    <property type="project" value="UniProtKB-ARBA"/>
</dbReference>
<dbReference type="InterPro" id="IPR016197">
    <property type="entry name" value="Chromo-like_dom_sf"/>
</dbReference>
<keyword evidence="2" id="KW-0863">Zinc-finger</keyword>
<feature type="compositionally biased region" description="Polar residues" evidence="3">
    <location>
        <begin position="168"/>
        <end position="180"/>
    </location>
</feature>
<feature type="compositionally biased region" description="Basic and acidic residues" evidence="3">
    <location>
        <begin position="214"/>
        <end position="233"/>
    </location>
</feature>
<dbReference type="InterPro" id="IPR000571">
    <property type="entry name" value="Znf_CCCH"/>
</dbReference>
<feature type="compositionally biased region" description="Basic and acidic residues" evidence="3">
    <location>
        <begin position="399"/>
        <end position="415"/>
    </location>
</feature>
<evidence type="ECO:0000256" key="1">
    <source>
        <dbReference type="ARBA" id="ARBA00011353"/>
    </source>
</evidence>
<keyword evidence="2" id="KW-0862">Zinc</keyword>
<feature type="zinc finger region" description="C3H1-type" evidence="2">
    <location>
        <begin position="438"/>
        <end position="461"/>
    </location>
</feature>
<feature type="region of interest" description="Disordered" evidence="3">
    <location>
        <begin position="360"/>
        <end position="425"/>
    </location>
</feature>
<accession>A0A6G1JEV9</accession>
<evidence type="ECO:0008006" key="8">
    <source>
        <dbReference type="Google" id="ProtNLM"/>
    </source>
</evidence>
<evidence type="ECO:0000313" key="6">
    <source>
        <dbReference type="EMBL" id="KAF2688760.1"/>
    </source>
</evidence>
<evidence type="ECO:0000256" key="3">
    <source>
        <dbReference type="SAM" id="MobiDB-lite"/>
    </source>
</evidence>
<evidence type="ECO:0000313" key="7">
    <source>
        <dbReference type="Proteomes" id="UP000799291"/>
    </source>
</evidence>
<dbReference type="SUPFAM" id="SSF54160">
    <property type="entry name" value="Chromo domain-like"/>
    <property type="match status" value="1"/>
</dbReference>